<evidence type="ECO:0000313" key="6">
    <source>
        <dbReference type="Proteomes" id="UP000799441"/>
    </source>
</evidence>
<accession>A0A9P4Q5Z2</accession>
<dbReference type="PANTHER" id="PTHR28620:SF1">
    <property type="entry name" value="CENP-V_GFA DOMAIN-CONTAINING PROTEIN"/>
    <property type="match status" value="1"/>
</dbReference>
<dbReference type="EMBL" id="MU003800">
    <property type="protein sequence ID" value="KAF2720414.1"/>
    <property type="molecule type" value="Genomic_DNA"/>
</dbReference>
<dbReference type="InterPro" id="IPR052355">
    <property type="entry name" value="CENP-V-like"/>
</dbReference>
<dbReference type="GO" id="GO:0016846">
    <property type="term" value="F:carbon-sulfur lyase activity"/>
    <property type="evidence" value="ECO:0007669"/>
    <property type="project" value="InterPro"/>
</dbReference>
<keyword evidence="3" id="KW-0862">Zinc</keyword>
<comment type="similarity">
    <text evidence="1">Belongs to the Gfa family.</text>
</comment>
<dbReference type="InterPro" id="IPR011057">
    <property type="entry name" value="Mss4-like_sf"/>
</dbReference>
<comment type="caution">
    <text evidence="5">The sequence shown here is derived from an EMBL/GenBank/DDBJ whole genome shotgun (WGS) entry which is preliminary data.</text>
</comment>
<evidence type="ECO:0000259" key="4">
    <source>
        <dbReference type="PROSITE" id="PS51891"/>
    </source>
</evidence>
<keyword evidence="2" id="KW-0479">Metal-binding</keyword>
<gene>
    <name evidence="5" type="ORF">K431DRAFT_285890</name>
</gene>
<dbReference type="InterPro" id="IPR006913">
    <property type="entry name" value="CENP-V/GFA"/>
</dbReference>
<dbReference type="PANTHER" id="PTHR28620">
    <property type="entry name" value="CENTROMERE PROTEIN V"/>
    <property type="match status" value="1"/>
</dbReference>
<proteinExistence type="inferred from homology"/>
<dbReference type="SUPFAM" id="SSF51316">
    <property type="entry name" value="Mss4-like"/>
    <property type="match status" value="1"/>
</dbReference>
<name>A0A9P4Q5Z2_9PEZI</name>
<sequence>MATDDSKLKVQGGCHCGYIKYSFTASPDLLLNANRCNCSFCQKLGTTNLHLAKDVNSTFTLLSPGSKAELPNYAPRIKSVARYFCDKCGTHVWMEGSYPHGGKEHELFAVNLATVDQPQEGIDLSQTKIRYFDMLRENYAGGLKDTPWPNGLL</sequence>
<feature type="domain" description="CENP-V/GFA" evidence="4">
    <location>
        <begin position="10"/>
        <end position="133"/>
    </location>
</feature>
<dbReference type="Pfam" id="PF04828">
    <property type="entry name" value="GFA"/>
    <property type="match status" value="1"/>
</dbReference>
<dbReference type="Gene3D" id="2.170.150.70">
    <property type="match status" value="1"/>
</dbReference>
<evidence type="ECO:0000256" key="2">
    <source>
        <dbReference type="ARBA" id="ARBA00022723"/>
    </source>
</evidence>
<evidence type="ECO:0000256" key="3">
    <source>
        <dbReference type="ARBA" id="ARBA00022833"/>
    </source>
</evidence>
<keyword evidence="6" id="KW-1185">Reference proteome</keyword>
<dbReference type="AlphaFoldDB" id="A0A9P4Q5Z2"/>
<dbReference type="PROSITE" id="PS51891">
    <property type="entry name" value="CENP_V_GFA"/>
    <property type="match status" value="1"/>
</dbReference>
<evidence type="ECO:0000256" key="1">
    <source>
        <dbReference type="ARBA" id="ARBA00005495"/>
    </source>
</evidence>
<organism evidence="5 6">
    <name type="scientific">Polychaeton citri CBS 116435</name>
    <dbReference type="NCBI Taxonomy" id="1314669"/>
    <lineage>
        <taxon>Eukaryota</taxon>
        <taxon>Fungi</taxon>
        <taxon>Dikarya</taxon>
        <taxon>Ascomycota</taxon>
        <taxon>Pezizomycotina</taxon>
        <taxon>Dothideomycetes</taxon>
        <taxon>Dothideomycetidae</taxon>
        <taxon>Capnodiales</taxon>
        <taxon>Capnodiaceae</taxon>
        <taxon>Polychaeton</taxon>
    </lineage>
</organism>
<dbReference type="GO" id="GO:0046872">
    <property type="term" value="F:metal ion binding"/>
    <property type="evidence" value="ECO:0007669"/>
    <property type="project" value="UniProtKB-KW"/>
</dbReference>
<protein>
    <recommendedName>
        <fullName evidence="4">CENP-V/GFA domain-containing protein</fullName>
    </recommendedName>
</protein>
<dbReference type="Proteomes" id="UP000799441">
    <property type="component" value="Unassembled WGS sequence"/>
</dbReference>
<evidence type="ECO:0000313" key="5">
    <source>
        <dbReference type="EMBL" id="KAF2720414.1"/>
    </source>
</evidence>
<reference evidence="5" key="1">
    <citation type="journal article" date="2020" name="Stud. Mycol.">
        <title>101 Dothideomycetes genomes: a test case for predicting lifestyles and emergence of pathogens.</title>
        <authorList>
            <person name="Haridas S."/>
            <person name="Albert R."/>
            <person name="Binder M."/>
            <person name="Bloem J."/>
            <person name="Labutti K."/>
            <person name="Salamov A."/>
            <person name="Andreopoulos B."/>
            <person name="Baker S."/>
            <person name="Barry K."/>
            <person name="Bills G."/>
            <person name="Bluhm B."/>
            <person name="Cannon C."/>
            <person name="Castanera R."/>
            <person name="Culley D."/>
            <person name="Daum C."/>
            <person name="Ezra D."/>
            <person name="Gonzalez J."/>
            <person name="Henrissat B."/>
            <person name="Kuo A."/>
            <person name="Liang C."/>
            <person name="Lipzen A."/>
            <person name="Lutzoni F."/>
            <person name="Magnuson J."/>
            <person name="Mondo S."/>
            <person name="Nolan M."/>
            <person name="Ohm R."/>
            <person name="Pangilinan J."/>
            <person name="Park H.-J."/>
            <person name="Ramirez L."/>
            <person name="Alfaro M."/>
            <person name="Sun H."/>
            <person name="Tritt A."/>
            <person name="Yoshinaga Y."/>
            <person name="Zwiers L.-H."/>
            <person name="Turgeon B."/>
            <person name="Goodwin S."/>
            <person name="Spatafora J."/>
            <person name="Crous P."/>
            <person name="Grigoriev I."/>
        </authorList>
    </citation>
    <scope>NUCLEOTIDE SEQUENCE</scope>
    <source>
        <strain evidence="5">CBS 116435</strain>
    </source>
</reference>
<dbReference type="OrthoDB" id="2993351at2759"/>